<gene>
    <name evidence="1" type="ORF">M9H77_34086</name>
</gene>
<reference evidence="2" key="1">
    <citation type="journal article" date="2023" name="Nat. Plants">
        <title>Single-cell RNA sequencing provides a high-resolution roadmap for understanding the multicellular compartmentation of specialized metabolism.</title>
        <authorList>
            <person name="Sun S."/>
            <person name="Shen X."/>
            <person name="Li Y."/>
            <person name="Li Y."/>
            <person name="Wang S."/>
            <person name="Li R."/>
            <person name="Zhang H."/>
            <person name="Shen G."/>
            <person name="Guo B."/>
            <person name="Wei J."/>
            <person name="Xu J."/>
            <person name="St-Pierre B."/>
            <person name="Chen S."/>
            <person name="Sun C."/>
        </authorList>
    </citation>
    <scope>NUCLEOTIDE SEQUENCE [LARGE SCALE GENOMIC DNA]</scope>
</reference>
<dbReference type="EMBL" id="CM044708">
    <property type="protein sequence ID" value="KAI5648081.1"/>
    <property type="molecule type" value="Genomic_DNA"/>
</dbReference>
<keyword evidence="2" id="KW-1185">Reference proteome</keyword>
<comment type="caution">
    <text evidence="1">The sequence shown here is derived from an EMBL/GenBank/DDBJ whole genome shotgun (WGS) entry which is preliminary data.</text>
</comment>
<evidence type="ECO:0000313" key="1">
    <source>
        <dbReference type="EMBL" id="KAI5648081.1"/>
    </source>
</evidence>
<name>A0ACB9ZK44_CATRO</name>
<sequence>MSGGVGCVIEVMSLEPRRSQIESLSAEEWSTETTMMAEAEAKELPTTDRSVSLWEPAFSPLPFSLFALPSRWHNTISIMTRLLENLSVGLWQT</sequence>
<protein>
    <submittedName>
        <fullName evidence="1">Uncharacterized protein</fullName>
    </submittedName>
</protein>
<proteinExistence type="predicted"/>
<accession>A0ACB9ZK44</accession>
<organism evidence="1 2">
    <name type="scientific">Catharanthus roseus</name>
    <name type="common">Madagascar periwinkle</name>
    <name type="synonym">Vinca rosea</name>
    <dbReference type="NCBI Taxonomy" id="4058"/>
    <lineage>
        <taxon>Eukaryota</taxon>
        <taxon>Viridiplantae</taxon>
        <taxon>Streptophyta</taxon>
        <taxon>Embryophyta</taxon>
        <taxon>Tracheophyta</taxon>
        <taxon>Spermatophyta</taxon>
        <taxon>Magnoliopsida</taxon>
        <taxon>eudicotyledons</taxon>
        <taxon>Gunneridae</taxon>
        <taxon>Pentapetalae</taxon>
        <taxon>asterids</taxon>
        <taxon>lamiids</taxon>
        <taxon>Gentianales</taxon>
        <taxon>Apocynaceae</taxon>
        <taxon>Rauvolfioideae</taxon>
        <taxon>Vinceae</taxon>
        <taxon>Catharanthinae</taxon>
        <taxon>Catharanthus</taxon>
    </lineage>
</organism>
<evidence type="ECO:0000313" key="2">
    <source>
        <dbReference type="Proteomes" id="UP001060085"/>
    </source>
</evidence>
<dbReference type="Proteomes" id="UP001060085">
    <property type="component" value="Linkage Group LG08"/>
</dbReference>